<dbReference type="PANTHER" id="PTHR13403">
    <property type="entry name" value="SNURPORTIN1 RNUT1 PROTEIN RNA, U TRANSPORTER 1"/>
    <property type="match status" value="1"/>
</dbReference>
<dbReference type="InterPro" id="IPR047857">
    <property type="entry name" value="Snurportin1_C"/>
</dbReference>
<evidence type="ECO:0000313" key="13">
    <source>
        <dbReference type="Proteomes" id="UP001374579"/>
    </source>
</evidence>
<dbReference type="Pfam" id="PF21974">
    <property type="entry name" value="SPN1_m3Gcap_bd"/>
    <property type="match status" value="1"/>
</dbReference>
<evidence type="ECO:0000259" key="11">
    <source>
        <dbReference type="Pfam" id="PF21974"/>
    </source>
</evidence>
<dbReference type="AlphaFoldDB" id="A0AAN9C369"/>
<sequence length="350" mass="38094">MGKRKKKNKNQGIGNEGPMKRIVLSVPVPDDRPNWPDYERHEVMMSVTMEYAPPTLLDEYLAVICPVAKRRIAVSYLGWTCSYNKLLNMDRKFQSALPGGNVRSIQVVKSNDMCVLDCLHLKAERTFYILDLMHWKQLPYYQAEAEFRFHWIRQVENEMDLRSCHPENEYMFKSLPRFACREDILYEALEDAPFKVDGMLFFHKSGFYTPGSTVNVLWLPPEHIETVLGWKPPDKIMQGRKKPTDTPKPAATKSSGDAASAKASASTANTSETATGDAASAKASAATANTSETATGDAASAKASAATANTSETATGDAASAKASAATANTSETATTASAENSAAAVSSSS</sequence>
<comment type="similarity">
    <text evidence="4">Belongs to the snurportin family.</text>
</comment>
<evidence type="ECO:0000256" key="9">
    <source>
        <dbReference type="ARBA" id="ARBA00023242"/>
    </source>
</evidence>
<evidence type="ECO:0000256" key="3">
    <source>
        <dbReference type="ARBA" id="ARBA00004496"/>
    </source>
</evidence>
<evidence type="ECO:0000256" key="2">
    <source>
        <dbReference type="ARBA" id="ARBA00004123"/>
    </source>
</evidence>
<dbReference type="Proteomes" id="UP001374579">
    <property type="component" value="Unassembled WGS sequence"/>
</dbReference>
<dbReference type="GO" id="GO:0005634">
    <property type="term" value="C:nucleus"/>
    <property type="evidence" value="ECO:0007669"/>
    <property type="project" value="UniProtKB-SubCell"/>
</dbReference>
<comment type="function">
    <text evidence="1">Functions as an U snRNP-specific nuclear import adapter. Involved in the trimethylguanosine (m3G)-cap-dependent nuclear import of U snRNPs. Binds specifically to the terminal m3G-cap U snRNAs.</text>
</comment>
<protein>
    <recommendedName>
        <fullName evidence="5">Snurportin-1</fullName>
    </recommendedName>
</protein>
<keyword evidence="9" id="KW-0539">Nucleus</keyword>
<dbReference type="EMBL" id="JBAMIC010000001">
    <property type="protein sequence ID" value="KAK7116053.1"/>
    <property type="molecule type" value="Genomic_DNA"/>
</dbReference>
<keyword evidence="8" id="KW-0694">RNA-binding</keyword>
<dbReference type="CDD" id="cd09232">
    <property type="entry name" value="Snurportin-1_C"/>
    <property type="match status" value="1"/>
</dbReference>
<keyword evidence="6" id="KW-0813">Transport</keyword>
<feature type="domain" description="Snurportin-1 m3G cap-binding" evidence="11">
    <location>
        <begin position="43"/>
        <end position="221"/>
    </location>
</feature>
<evidence type="ECO:0000256" key="1">
    <source>
        <dbReference type="ARBA" id="ARBA00003975"/>
    </source>
</evidence>
<evidence type="ECO:0000313" key="12">
    <source>
        <dbReference type="EMBL" id="KAK7116053.1"/>
    </source>
</evidence>
<dbReference type="SUPFAM" id="SSF56091">
    <property type="entry name" value="DNA ligase/mRNA capping enzyme, catalytic domain"/>
    <property type="match status" value="1"/>
</dbReference>
<dbReference type="GO" id="GO:0061015">
    <property type="term" value="P:snRNA import into nucleus"/>
    <property type="evidence" value="ECO:0007669"/>
    <property type="project" value="InterPro"/>
</dbReference>
<keyword evidence="7" id="KW-0963">Cytoplasm</keyword>
<accession>A0AAN9C369</accession>
<comment type="subcellular location">
    <subcellularLocation>
        <location evidence="3">Cytoplasm</location>
    </subcellularLocation>
    <subcellularLocation>
        <location evidence="2">Nucleus</location>
    </subcellularLocation>
</comment>
<feature type="region of interest" description="Disordered" evidence="10">
    <location>
        <begin position="230"/>
        <end position="350"/>
    </location>
</feature>
<evidence type="ECO:0000256" key="5">
    <source>
        <dbReference type="ARBA" id="ARBA00016034"/>
    </source>
</evidence>
<dbReference type="GO" id="GO:0005737">
    <property type="term" value="C:cytoplasm"/>
    <property type="evidence" value="ECO:0007669"/>
    <property type="project" value="UniProtKB-SubCell"/>
</dbReference>
<comment type="caution">
    <text evidence="12">The sequence shown here is derived from an EMBL/GenBank/DDBJ whole genome shotgun (WGS) entry which is preliminary data.</text>
</comment>
<dbReference type="PANTHER" id="PTHR13403:SF6">
    <property type="entry name" value="SNURPORTIN-1"/>
    <property type="match status" value="1"/>
</dbReference>
<proteinExistence type="inferred from homology"/>
<evidence type="ECO:0000256" key="8">
    <source>
        <dbReference type="ARBA" id="ARBA00022884"/>
    </source>
</evidence>
<dbReference type="Gene3D" id="3.30.470.30">
    <property type="entry name" value="DNA ligase/mRNA capping enzyme"/>
    <property type="match status" value="1"/>
</dbReference>
<evidence type="ECO:0000256" key="7">
    <source>
        <dbReference type="ARBA" id="ARBA00022490"/>
    </source>
</evidence>
<reference evidence="12 13" key="1">
    <citation type="submission" date="2024-02" db="EMBL/GenBank/DDBJ databases">
        <title>Chromosome-scale genome assembly of the rough periwinkle Littorina saxatilis.</title>
        <authorList>
            <person name="De Jode A."/>
            <person name="Faria R."/>
            <person name="Formenti G."/>
            <person name="Sims Y."/>
            <person name="Smith T.P."/>
            <person name="Tracey A."/>
            <person name="Wood J.M.D."/>
            <person name="Zagrodzka Z.B."/>
            <person name="Johannesson K."/>
            <person name="Butlin R.K."/>
            <person name="Leder E.H."/>
        </authorList>
    </citation>
    <scope>NUCLEOTIDE SEQUENCE [LARGE SCALE GENOMIC DNA]</scope>
    <source>
        <strain evidence="12">Snail1</strain>
        <tissue evidence="12">Muscle</tissue>
    </source>
</reference>
<name>A0AAN9C369_9CAEN</name>
<keyword evidence="13" id="KW-1185">Reference proteome</keyword>
<gene>
    <name evidence="12" type="ORF">V1264_001807</name>
</gene>
<evidence type="ECO:0000256" key="10">
    <source>
        <dbReference type="SAM" id="MobiDB-lite"/>
    </source>
</evidence>
<dbReference type="GO" id="GO:0003723">
    <property type="term" value="F:RNA binding"/>
    <property type="evidence" value="ECO:0007669"/>
    <property type="project" value="UniProtKB-KW"/>
</dbReference>
<evidence type="ECO:0000256" key="6">
    <source>
        <dbReference type="ARBA" id="ARBA00022448"/>
    </source>
</evidence>
<evidence type="ECO:0000256" key="4">
    <source>
        <dbReference type="ARBA" id="ARBA00007540"/>
    </source>
</evidence>
<organism evidence="12 13">
    <name type="scientific">Littorina saxatilis</name>
    <dbReference type="NCBI Taxonomy" id="31220"/>
    <lineage>
        <taxon>Eukaryota</taxon>
        <taxon>Metazoa</taxon>
        <taxon>Spiralia</taxon>
        <taxon>Lophotrochozoa</taxon>
        <taxon>Mollusca</taxon>
        <taxon>Gastropoda</taxon>
        <taxon>Caenogastropoda</taxon>
        <taxon>Littorinimorpha</taxon>
        <taxon>Littorinoidea</taxon>
        <taxon>Littorinidae</taxon>
        <taxon>Littorina</taxon>
    </lineage>
</organism>
<feature type="compositionally biased region" description="Low complexity" evidence="10">
    <location>
        <begin position="250"/>
        <end position="350"/>
    </location>
</feature>
<dbReference type="InterPro" id="IPR017336">
    <property type="entry name" value="Snurportin-1"/>
</dbReference>